<dbReference type="Pfam" id="PF14690">
    <property type="entry name" value="Zn_ribbon_ISL3"/>
    <property type="match status" value="1"/>
</dbReference>
<gene>
    <name evidence="4" type="ORF">Loa_01988</name>
</gene>
<dbReference type="eggNOG" id="COG3464">
    <property type="taxonomic scope" value="Bacteria"/>
</dbReference>
<name>W0BFX3_9GAMM</name>
<evidence type="ECO:0000259" key="3">
    <source>
        <dbReference type="Pfam" id="PF14690"/>
    </source>
</evidence>
<dbReference type="PATRIC" id="fig|1268635.3.peg.2025"/>
<keyword evidence="5" id="KW-1185">Reference proteome</keyword>
<evidence type="ECO:0000259" key="2">
    <source>
        <dbReference type="Pfam" id="PF13542"/>
    </source>
</evidence>
<evidence type="ECO:0000313" key="4">
    <source>
        <dbReference type="EMBL" id="AHE67532.1"/>
    </source>
</evidence>
<proteinExistence type="predicted"/>
<dbReference type="PANTHER" id="PTHR33498:SF1">
    <property type="entry name" value="TRANSPOSASE FOR INSERTION SEQUENCE ELEMENT IS1557"/>
    <property type="match status" value="1"/>
</dbReference>
<sequence>MPKNNLILNLPGFSILKVSGYQPLLLDVTYNRLARCSHCQSKQVRKKSSYIRTVHHELIGHRRSVLRFKAYKLYCHTCCRYGNQQFPGINKHQRATWRAQAAVFHEHSRGVSQKDLSERYKKGKATIERWYQRHYEEQHRELINKPCPVVLGIDEHFFSKKEGFATTFCDLRKHKIFDVVRGRREQELKEYLQQLPGKERVKVICMDLSSTYRSLVKKYFPNAMIVADRFHVIRLIQHQCMMTCRELSTEIKNNRGILALLRTRPDNLSDEKKVKRDAFFTENPAIEAIYQFQQQLHSLLMKRALTQHECRKVIPTFLEMLAELKQSGFKALASLGKTLWAWKDEVARMWRFSKSNGITEGFHRKMKLIQRRAYGFRNFENYRALHQLRGHFNQISLD</sequence>
<dbReference type="AlphaFoldDB" id="W0BFX3"/>
<dbReference type="EMBL" id="CP004006">
    <property type="protein sequence ID" value="AHE67532.1"/>
    <property type="molecule type" value="Genomic_DNA"/>
</dbReference>
<dbReference type="PANTHER" id="PTHR33498">
    <property type="entry name" value="TRANSPOSASE FOR INSERTION SEQUENCE ELEMENT IS1557"/>
    <property type="match status" value="1"/>
</dbReference>
<dbReference type="NCBIfam" id="NF033550">
    <property type="entry name" value="transpos_ISL3"/>
    <property type="match status" value="1"/>
</dbReference>
<evidence type="ECO:0000313" key="5">
    <source>
        <dbReference type="Proteomes" id="UP000018838"/>
    </source>
</evidence>
<dbReference type="Pfam" id="PF13542">
    <property type="entry name" value="HTH_Tnp_ISL3"/>
    <property type="match status" value="1"/>
</dbReference>
<dbReference type="Pfam" id="PF01610">
    <property type="entry name" value="DDE_Tnp_ISL3"/>
    <property type="match status" value="1"/>
</dbReference>
<dbReference type="InterPro" id="IPR002560">
    <property type="entry name" value="Transposase_DDE"/>
</dbReference>
<feature type="domain" description="Transposase IS204/IS1001/IS1096/IS1165 zinc-finger" evidence="3">
    <location>
        <begin position="34"/>
        <end position="78"/>
    </location>
</feature>
<dbReference type="InterPro" id="IPR029261">
    <property type="entry name" value="Transposase_Znf"/>
</dbReference>
<accession>W0BFX3</accession>
<protein>
    <submittedName>
        <fullName evidence="4">Transposase-like protein</fullName>
    </submittedName>
</protein>
<dbReference type="RefSeq" id="WP_025386020.1">
    <property type="nucleotide sequence ID" value="NZ_CP004006.1"/>
</dbReference>
<organism evidence="4 5">
    <name type="scientific">Legionella oakridgensis ATCC 33761 = DSM 21215</name>
    <dbReference type="NCBI Taxonomy" id="1268635"/>
    <lineage>
        <taxon>Bacteria</taxon>
        <taxon>Pseudomonadati</taxon>
        <taxon>Pseudomonadota</taxon>
        <taxon>Gammaproteobacteria</taxon>
        <taxon>Legionellales</taxon>
        <taxon>Legionellaceae</taxon>
        <taxon>Legionella</taxon>
    </lineage>
</organism>
<reference evidence="4 5" key="1">
    <citation type="journal article" date="2013" name="Int. J. Med. Microbiol.">
        <title>Legionella oakridgensis ATCC 33761 genome sequence and phenotypic characterization reveals its replication capacity in amoebae.</title>
        <authorList>
            <person name="Brzuszkiewicz E."/>
            <person name="Schulz T."/>
            <person name="Rydzewski K."/>
            <person name="Daniel R."/>
            <person name="Gillmaier N."/>
            <person name="Dittmann C."/>
            <person name="Holland G."/>
            <person name="Schunder E."/>
            <person name="Lautner M."/>
            <person name="Eisenreich W."/>
            <person name="Luck C."/>
            <person name="Heuner K."/>
        </authorList>
    </citation>
    <scope>NUCLEOTIDE SEQUENCE [LARGE SCALE GENOMIC DNA]</scope>
    <source>
        <strain>OR-10</strain>
        <strain evidence="5">ATCC 33761</strain>
    </source>
</reference>
<feature type="domain" description="Transposase IS204/IS1001/IS1096/IS1165 DDE" evidence="1">
    <location>
        <begin position="151"/>
        <end position="384"/>
    </location>
</feature>
<dbReference type="Proteomes" id="UP000018838">
    <property type="component" value="Chromosome"/>
</dbReference>
<dbReference type="InterPro" id="IPR047951">
    <property type="entry name" value="Transpos_ISL3"/>
</dbReference>
<dbReference type="KEGG" id="lok:Loa_01988"/>
<dbReference type="HOGENOM" id="CLU_041900_1_1_6"/>
<evidence type="ECO:0000259" key="1">
    <source>
        <dbReference type="Pfam" id="PF01610"/>
    </source>
</evidence>
<feature type="domain" description="Transposase IS204/IS1001/IS1096/IS1165 helix-turn-helix" evidence="2">
    <location>
        <begin position="84"/>
        <end position="135"/>
    </location>
</feature>
<dbReference type="InterPro" id="IPR032877">
    <property type="entry name" value="Transposase_HTH"/>
</dbReference>
<dbReference type="STRING" id="1268635.Loa_01988"/>